<sequence length="334" mass="38509">MKNYYLVLLFLFLFGMGFAQTKDSLSLEEQQRREKNIQAGNPFKKYGYKPKISTLSKGKYLEFHDLDSIVQIGSFTFHVKKKVITGYIVKETKYSEATLRPEIVSRWFSPDPLAEEFPNWSPYNFVENNPIRMVDPTGLAPEDIIDIDIKNKKITITEAEGDDIVRIVNNDEEEEKSYTYGSNGSFKAENTIEEGKTSNGTKYSYVKMNNDEKSTELFEFVAENSNVEWSQVKFGTKSSFVSTAFLPTPEPGGVDLMYGLLTKGYTVREHIHSHPKRKTNYFGPSGFHPKDRNSGDRKLGEWINDWYPNKGIRLKVYEVPLKNYIEYNHKGKTE</sequence>
<accession>A0ABU3CP80</accession>
<evidence type="ECO:0000313" key="2">
    <source>
        <dbReference type="Proteomes" id="UP001245285"/>
    </source>
</evidence>
<dbReference type="Proteomes" id="UP001245285">
    <property type="component" value="Unassembled WGS sequence"/>
</dbReference>
<keyword evidence="2" id="KW-1185">Reference proteome</keyword>
<dbReference type="EMBL" id="JAVRHO010000031">
    <property type="protein sequence ID" value="MDT0648154.1"/>
    <property type="molecule type" value="Genomic_DNA"/>
</dbReference>
<protein>
    <submittedName>
        <fullName evidence="1">JAB-like toxin 1 domain-containing protein</fullName>
    </submittedName>
</protein>
<organism evidence="1 2">
    <name type="scientific">Autumnicola lenta</name>
    <dbReference type="NCBI Taxonomy" id="3075593"/>
    <lineage>
        <taxon>Bacteria</taxon>
        <taxon>Pseudomonadati</taxon>
        <taxon>Bacteroidota</taxon>
        <taxon>Flavobacteriia</taxon>
        <taxon>Flavobacteriales</taxon>
        <taxon>Flavobacteriaceae</taxon>
        <taxon>Autumnicola</taxon>
    </lineage>
</organism>
<evidence type="ECO:0000313" key="1">
    <source>
        <dbReference type="EMBL" id="MDT0648154.1"/>
    </source>
</evidence>
<dbReference type="InterPro" id="IPR028218">
    <property type="entry name" value="Toxin-JAB1"/>
</dbReference>
<comment type="caution">
    <text evidence="1">The sequence shown here is derived from an EMBL/GenBank/DDBJ whole genome shotgun (WGS) entry which is preliminary data.</text>
</comment>
<dbReference type="RefSeq" id="WP_311496253.1">
    <property type="nucleotide sequence ID" value="NZ_JAVRHO010000031.1"/>
</dbReference>
<dbReference type="Gene3D" id="2.180.10.10">
    <property type="entry name" value="RHS repeat-associated core"/>
    <property type="match status" value="1"/>
</dbReference>
<proteinExistence type="predicted"/>
<reference evidence="1 2" key="1">
    <citation type="submission" date="2023-09" db="EMBL/GenBank/DDBJ databases">
        <authorList>
            <person name="Rey-Velasco X."/>
        </authorList>
    </citation>
    <scope>NUCLEOTIDE SEQUENCE [LARGE SCALE GENOMIC DNA]</scope>
    <source>
        <strain evidence="1 2">F260</strain>
    </source>
</reference>
<name>A0ABU3CP80_9FLAO</name>
<gene>
    <name evidence="1" type="ORF">RM545_15775</name>
</gene>
<dbReference type="Pfam" id="PF15659">
    <property type="entry name" value="Toxin-JAB1"/>
    <property type="match status" value="1"/>
</dbReference>